<evidence type="ECO:0000256" key="3">
    <source>
        <dbReference type="ARBA" id="ARBA00023163"/>
    </source>
</evidence>
<evidence type="ECO:0000313" key="7">
    <source>
        <dbReference type="Proteomes" id="UP000821853"/>
    </source>
</evidence>
<dbReference type="Proteomes" id="UP000821853">
    <property type="component" value="Chromosome 3"/>
</dbReference>
<feature type="compositionally biased region" description="Polar residues" evidence="5">
    <location>
        <begin position="1"/>
        <end position="15"/>
    </location>
</feature>
<keyword evidence="7" id="KW-1185">Reference proteome</keyword>
<protein>
    <recommendedName>
        <fullName evidence="8">DNA-directed RNA polymerase III subunit RPC4</fullName>
    </recommendedName>
</protein>
<dbReference type="AlphaFoldDB" id="A0A9J6G4X2"/>
<comment type="caution">
    <text evidence="6">The sequence shown here is derived from an EMBL/GenBank/DDBJ whole genome shotgun (WGS) entry which is preliminary data.</text>
</comment>
<name>A0A9J6G4X2_HAELO</name>
<reference evidence="6 7" key="1">
    <citation type="journal article" date="2020" name="Cell">
        <title>Large-Scale Comparative Analyses of Tick Genomes Elucidate Their Genetic Diversity and Vector Capacities.</title>
        <authorList>
            <consortium name="Tick Genome and Microbiome Consortium (TIGMIC)"/>
            <person name="Jia N."/>
            <person name="Wang J."/>
            <person name="Shi W."/>
            <person name="Du L."/>
            <person name="Sun Y."/>
            <person name="Zhan W."/>
            <person name="Jiang J.F."/>
            <person name="Wang Q."/>
            <person name="Zhang B."/>
            <person name="Ji P."/>
            <person name="Bell-Sakyi L."/>
            <person name="Cui X.M."/>
            <person name="Yuan T.T."/>
            <person name="Jiang B.G."/>
            <person name="Yang W.F."/>
            <person name="Lam T.T."/>
            <person name="Chang Q.C."/>
            <person name="Ding S.J."/>
            <person name="Wang X.J."/>
            <person name="Zhu J.G."/>
            <person name="Ruan X.D."/>
            <person name="Zhao L."/>
            <person name="Wei J.T."/>
            <person name="Ye R.Z."/>
            <person name="Que T.C."/>
            <person name="Du C.H."/>
            <person name="Zhou Y.H."/>
            <person name="Cheng J.X."/>
            <person name="Dai P.F."/>
            <person name="Guo W.B."/>
            <person name="Han X.H."/>
            <person name="Huang E.J."/>
            <person name="Li L.F."/>
            <person name="Wei W."/>
            <person name="Gao Y.C."/>
            <person name="Liu J.Z."/>
            <person name="Shao H.Z."/>
            <person name="Wang X."/>
            <person name="Wang C.C."/>
            <person name="Yang T.C."/>
            <person name="Huo Q.B."/>
            <person name="Li W."/>
            <person name="Chen H.Y."/>
            <person name="Chen S.E."/>
            <person name="Zhou L.G."/>
            <person name="Ni X.B."/>
            <person name="Tian J.H."/>
            <person name="Sheng Y."/>
            <person name="Liu T."/>
            <person name="Pan Y.S."/>
            <person name="Xia L.Y."/>
            <person name="Li J."/>
            <person name="Zhao F."/>
            <person name="Cao W.C."/>
        </authorList>
    </citation>
    <scope>NUCLEOTIDE SEQUENCE [LARGE SCALE GENOMIC DNA]</scope>
    <source>
        <strain evidence="6">HaeL-2018</strain>
    </source>
</reference>
<evidence type="ECO:0008006" key="8">
    <source>
        <dbReference type="Google" id="ProtNLM"/>
    </source>
</evidence>
<evidence type="ECO:0000313" key="6">
    <source>
        <dbReference type="EMBL" id="KAH9370147.1"/>
    </source>
</evidence>
<comment type="subcellular location">
    <subcellularLocation>
        <location evidence="1">Nucleus</location>
    </subcellularLocation>
</comment>
<feature type="region of interest" description="Disordered" evidence="5">
    <location>
        <begin position="271"/>
        <end position="295"/>
    </location>
</feature>
<dbReference type="OrthoDB" id="5836119at2759"/>
<keyword evidence="2" id="KW-0240">DNA-directed RNA polymerase</keyword>
<dbReference type="GO" id="GO:0005666">
    <property type="term" value="C:RNA polymerase III complex"/>
    <property type="evidence" value="ECO:0007669"/>
    <property type="project" value="InterPro"/>
</dbReference>
<feature type="compositionally biased region" description="Basic and acidic residues" evidence="5">
    <location>
        <begin position="72"/>
        <end position="85"/>
    </location>
</feature>
<dbReference type="EMBL" id="JABSTR010000005">
    <property type="protein sequence ID" value="KAH9370147.1"/>
    <property type="molecule type" value="Genomic_DNA"/>
</dbReference>
<dbReference type="PANTHER" id="PTHR13408">
    <property type="entry name" value="DNA-DIRECTED RNA POLYMERASE III"/>
    <property type="match status" value="1"/>
</dbReference>
<gene>
    <name evidence="6" type="ORF">HPB48_015098</name>
</gene>
<dbReference type="VEuPathDB" id="VectorBase:HLOH_052979"/>
<dbReference type="InterPro" id="IPR007811">
    <property type="entry name" value="RPC4"/>
</dbReference>
<evidence type="ECO:0000256" key="5">
    <source>
        <dbReference type="SAM" id="MobiDB-lite"/>
    </source>
</evidence>
<evidence type="ECO:0000256" key="4">
    <source>
        <dbReference type="ARBA" id="ARBA00023242"/>
    </source>
</evidence>
<keyword evidence="4" id="KW-0539">Nucleus</keyword>
<accession>A0A9J6G4X2</accession>
<feature type="region of interest" description="Disordered" evidence="5">
    <location>
        <begin position="1"/>
        <end position="110"/>
    </location>
</feature>
<dbReference type="PANTHER" id="PTHR13408:SF0">
    <property type="entry name" value="DNA-DIRECTED RNA POLYMERASE III SUBUNIT RPC4"/>
    <property type="match status" value="1"/>
</dbReference>
<dbReference type="Pfam" id="PF05132">
    <property type="entry name" value="RNA_pol_Rpc4"/>
    <property type="match status" value="1"/>
</dbReference>
<dbReference type="GO" id="GO:0003677">
    <property type="term" value="F:DNA binding"/>
    <property type="evidence" value="ECO:0007669"/>
    <property type="project" value="InterPro"/>
</dbReference>
<proteinExistence type="predicted"/>
<evidence type="ECO:0000256" key="2">
    <source>
        <dbReference type="ARBA" id="ARBA00022478"/>
    </source>
</evidence>
<evidence type="ECO:0000256" key="1">
    <source>
        <dbReference type="ARBA" id="ARBA00004123"/>
    </source>
</evidence>
<organism evidence="6 7">
    <name type="scientific">Haemaphysalis longicornis</name>
    <name type="common">Bush tick</name>
    <dbReference type="NCBI Taxonomy" id="44386"/>
    <lineage>
        <taxon>Eukaryota</taxon>
        <taxon>Metazoa</taxon>
        <taxon>Ecdysozoa</taxon>
        <taxon>Arthropoda</taxon>
        <taxon>Chelicerata</taxon>
        <taxon>Arachnida</taxon>
        <taxon>Acari</taxon>
        <taxon>Parasitiformes</taxon>
        <taxon>Ixodida</taxon>
        <taxon>Ixodoidea</taxon>
        <taxon>Ixodidae</taxon>
        <taxon>Haemaphysalinae</taxon>
        <taxon>Haemaphysalis</taxon>
    </lineage>
</organism>
<dbReference type="GO" id="GO:0042797">
    <property type="term" value="P:tRNA transcription by RNA polymerase III"/>
    <property type="evidence" value="ECO:0007669"/>
    <property type="project" value="TreeGrafter"/>
</dbReference>
<sequence length="366" mass="39190">MSGTPNNPTRPNSSLKLPRGLLSLSGTPLPHGARLPSLGGPKDLTLPGSAPKARRTFAANVAAPRRAPTLKGADRPANGRDDAAGKPHHQGGSRQPGQGHSSKRPPHRESPRFIQSEGVIFAHGVDGCTKTTVGFPSWNSGGFKSEHMGKLKLHNPPSTTTSLMSEQKVEDQKKLDLLLRSDFIDDGPAEVSRLGPTTLPLPLPAVEQKPLVKLEVPVIKQEPMEGLVVAKEMPSAALRRLAPADLFTDPNLPDRGQLLFFQLPDSLPGLNTPYEQPGREGVPRQDPSLGKTGEEHDTLHGQIKLQHFPEAYVGKLQVLKSGRVRLLLGAVALTVDLGTQTVVSTGPCILKAARGWRHQCIQLGTG</sequence>
<dbReference type="OMA" id="GTWDKTV"/>
<keyword evidence="3" id="KW-0804">Transcription</keyword>